<gene>
    <name evidence="2" type="ORF">PCOR1329_LOCUS54012</name>
</gene>
<feature type="compositionally biased region" description="Low complexity" evidence="1">
    <location>
        <begin position="274"/>
        <end position="283"/>
    </location>
</feature>
<feature type="compositionally biased region" description="Low complexity" evidence="1">
    <location>
        <begin position="759"/>
        <end position="777"/>
    </location>
</feature>
<proteinExistence type="predicted"/>
<feature type="region of interest" description="Disordered" evidence="1">
    <location>
        <begin position="363"/>
        <end position="410"/>
    </location>
</feature>
<feature type="compositionally biased region" description="Low complexity" evidence="1">
    <location>
        <begin position="386"/>
        <end position="408"/>
    </location>
</feature>
<evidence type="ECO:0000256" key="1">
    <source>
        <dbReference type="SAM" id="MobiDB-lite"/>
    </source>
</evidence>
<feature type="compositionally biased region" description="Basic and acidic residues" evidence="1">
    <location>
        <begin position="230"/>
        <end position="262"/>
    </location>
</feature>
<feature type="region of interest" description="Disordered" evidence="1">
    <location>
        <begin position="758"/>
        <end position="819"/>
    </location>
</feature>
<organism evidence="2 3">
    <name type="scientific">Prorocentrum cordatum</name>
    <dbReference type="NCBI Taxonomy" id="2364126"/>
    <lineage>
        <taxon>Eukaryota</taxon>
        <taxon>Sar</taxon>
        <taxon>Alveolata</taxon>
        <taxon>Dinophyceae</taxon>
        <taxon>Prorocentrales</taxon>
        <taxon>Prorocentraceae</taxon>
        <taxon>Prorocentrum</taxon>
    </lineage>
</organism>
<feature type="compositionally biased region" description="Acidic residues" evidence="1">
    <location>
        <begin position="284"/>
        <end position="294"/>
    </location>
</feature>
<reference evidence="2" key="1">
    <citation type="submission" date="2023-10" db="EMBL/GenBank/DDBJ databases">
        <authorList>
            <person name="Chen Y."/>
            <person name="Shah S."/>
            <person name="Dougan E. K."/>
            <person name="Thang M."/>
            <person name="Chan C."/>
        </authorList>
    </citation>
    <scope>NUCLEOTIDE SEQUENCE [LARGE SCALE GENOMIC DNA]</scope>
</reference>
<protein>
    <submittedName>
        <fullName evidence="2">Uncharacterized protein</fullName>
    </submittedName>
</protein>
<feature type="compositionally biased region" description="Basic and acidic residues" evidence="1">
    <location>
        <begin position="783"/>
        <end position="797"/>
    </location>
</feature>
<dbReference type="Proteomes" id="UP001189429">
    <property type="component" value="Unassembled WGS sequence"/>
</dbReference>
<feature type="non-terminal residue" evidence="2">
    <location>
        <position position="1"/>
    </location>
</feature>
<evidence type="ECO:0000313" key="3">
    <source>
        <dbReference type="Proteomes" id="UP001189429"/>
    </source>
</evidence>
<feature type="region of interest" description="Disordered" evidence="1">
    <location>
        <begin position="152"/>
        <end position="326"/>
    </location>
</feature>
<comment type="caution">
    <text evidence="2">The sequence shown here is derived from an EMBL/GenBank/DDBJ whole genome shotgun (WGS) entry which is preliminary data.</text>
</comment>
<name>A0ABN9V6J8_9DINO</name>
<sequence length="979" mass="107975">LLSVYRDRRTFEQRHIVFTSQAQLLDDGFGLRLCAGPWPASGSPASSPRRERMVLVSGVGPSGLARDAGVLPCDILEGSDFMWRVPMSAELRPRPCPSSEEVLWARDEDSAITLPSWAFPLRLRFSRPAHASILASDSWRFMDLSAGWARAAAPPRSCGGEDGCHRAGADTAEGQGSDNNRVDTAEGQDSDYNRVDTAEGQGSDDNRVDTAEGQADTARRVDTAEGQDIDASRVDAAEGQDSDARRVDTAEGQDSDARRVDTAVDTAEGDSGESESQGSSVGVADEDLAGAEDEGEKRLGAWDPSDRASDPDDSDTELETVLTPEENYHRDLELALALSKHDHASVEVPELIVIEDADSDPYLQSSGSTWAPAGPTAQVSAPSCPQQPAEAPAQAPAQEPAQEQQEPATADPYADVELADTSGPIEPDDHLPWLTDRLPGTCTQMELDQKKAEWEAQHTEAYDADSYFRALASRLNIDGASIDSPPPKRRPAWVEMPGDEHHPLQEMGQIGVLALDFADSSDDIEMRTEPIMMPTEPLDKSDLVEALNLEMERLQNDATTSDSVDAAEFTMTSFFQSELIRNVHKARKTKPDEEEPKIDHPDTQLWSSLRERGFAFSTEKVKGNPMAGRWGRALNADKKLKQDYMKAKGYVNKQNFRAKWAEGEYEKWDHEHKQTTEERRVLSEIKDAECMTLGRVAWKCGGGRSGMRQAQNYCRKAVLMGGIWCKWDDMTSTLLFLWTTHKLRDTWSRPRSSFESWTQAAAVADQPAADRQAQDQATPRPSGADKKDGLQHSEQKGANRKKRGRAETGGDGGDCNTEGTRVTKKAADWLTAVRKIRTTYVQTMAQVNTLNTLINKDVNWKWAKGKEVRGDLDKIDDLVMGRVGRAAITSFLKNPESFEYDLEMEDPVDSAKLKKAAPLILAVRKAIYPNAAISSVAAAGAFQKVASENEKTWHLADQIDDWAQKKALRHVQQNIIKNR</sequence>
<dbReference type="EMBL" id="CAUYUJ010016594">
    <property type="protein sequence ID" value="CAK0866975.1"/>
    <property type="molecule type" value="Genomic_DNA"/>
</dbReference>
<evidence type="ECO:0000313" key="2">
    <source>
        <dbReference type="EMBL" id="CAK0866975.1"/>
    </source>
</evidence>
<accession>A0ABN9V6J8</accession>
<keyword evidence="3" id="KW-1185">Reference proteome</keyword>
<feature type="compositionally biased region" description="Basic and acidic residues" evidence="1">
    <location>
        <begin position="295"/>
        <end position="310"/>
    </location>
</feature>